<keyword evidence="2" id="KW-1185">Reference proteome</keyword>
<dbReference type="AlphaFoldDB" id="W4LBD8"/>
<sequence>METQPDFKELLALFSAHQVEHLIVGGYALAFHGAPRFTGDLDILVKPDATNAQRILNALKAFGFTSMGLTQDDFESPDQVVQLGVPPVRIDLITSLTGVSWDEAWAGRTTGNYGDIPVDYIGREQFIANKRAIGRTKDLADLEMLGET</sequence>
<dbReference type="Proteomes" id="UP000019140">
    <property type="component" value="Unassembled WGS sequence"/>
</dbReference>
<name>W4LBD8_9BACT</name>
<reference evidence="1 2" key="1">
    <citation type="journal article" date="2014" name="Nature">
        <title>An environmental bacterial taxon with a large and distinct metabolic repertoire.</title>
        <authorList>
            <person name="Wilson M.C."/>
            <person name="Mori T."/>
            <person name="Ruckert C."/>
            <person name="Uria A.R."/>
            <person name="Helf M.J."/>
            <person name="Takada K."/>
            <person name="Gernert C."/>
            <person name="Steffens U.A."/>
            <person name="Heycke N."/>
            <person name="Schmitt S."/>
            <person name="Rinke C."/>
            <person name="Helfrich E.J."/>
            <person name="Brachmann A.O."/>
            <person name="Gurgui C."/>
            <person name="Wakimoto T."/>
            <person name="Kracht M."/>
            <person name="Crusemann M."/>
            <person name="Hentschel U."/>
            <person name="Abe I."/>
            <person name="Matsunaga S."/>
            <person name="Kalinowski J."/>
            <person name="Takeyama H."/>
            <person name="Piel J."/>
        </authorList>
    </citation>
    <scope>NUCLEOTIDE SEQUENCE [LARGE SCALE GENOMIC DNA]</scope>
    <source>
        <strain evidence="2">TSY2</strain>
    </source>
</reference>
<gene>
    <name evidence="1" type="ORF">ETSY2_48695</name>
</gene>
<accession>W4LBD8</accession>
<protein>
    <recommendedName>
        <fullName evidence="3">Nucleotidyltransferase family protein</fullName>
    </recommendedName>
</protein>
<dbReference type="InterPro" id="IPR043519">
    <property type="entry name" value="NT_sf"/>
</dbReference>
<evidence type="ECO:0008006" key="3">
    <source>
        <dbReference type="Google" id="ProtNLM"/>
    </source>
</evidence>
<organism evidence="1 2">
    <name type="scientific">Candidatus Entotheonella gemina</name>
    <dbReference type="NCBI Taxonomy" id="1429439"/>
    <lineage>
        <taxon>Bacteria</taxon>
        <taxon>Pseudomonadati</taxon>
        <taxon>Nitrospinota/Tectimicrobiota group</taxon>
        <taxon>Candidatus Tectimicrobiota</taxon>
        <taxon>Candidatus Entotheonellia</taxon>
        <taxon>Candidatus Entotheonellales</taxon>
        <taxon>Candidatus Entotheonellaceae</taxon>
        <taxon>Candidatus Entotheonella</taxon>
    </lineage>
</organism>
<dbReference type="PATRIC" id="fig|1429439.4.peg.8055"/>
<dbReference type="HOGENOM" id="CLU_120522_2_0_7"/>
<dbReference type="EMBL" id="AZHX01002362">
    <property type="protein sequence ID" value="ETW95055.1"/>
    <property type="molecule type" value="Genomic_DNA"/>
</dbReference>
<evidence type="ECO:0000313" key="2">
    <source>
        <dbReference type="Proteomes" id="UP000019140"/>
    </source>
</evidence>
<dbReference type="SUPFAM" id="SSF81301">
    <property type="entry name" value="Nucleotidyltransferase"/>
    <property type="match status" value="1"/>
</dbReference>
<evidence type="ECO:0000313" key="1">
    <source>
        <dbReference type="EMBL" id="ETW95055.1"/>
    </source>
</evidence>
<proteinExistence type="predicted"/>
<comment type="caution">
    <text evidence="1">The sequence shown here is derived from an EMBL/GenBank/DDBJ whole genome shotgun (WGS) entry which is preliminary data.</text>
</comment>
<dbReference type="Gene3D" id="3.30.460.40">
    <property type="match status" value="1"/>
</dbReference>